<sequence>MDAASQDDEHSSPFPIEVWGEILSHLGKRDLPAATLVCAALRWLAQSLMFNSFNYSSAEDPEDPAVFHSKLAFSTSSHIAPHVRACKLGGVQGVISETIFRDALPRFLNLRRLTLEAVQMTPTMLIGLARISLTALVLIDCPGDLGVPRESISVEELAIRHAEKVAAQDAQWLKVFNPTVLRYLLTGTEISTAALVSRLKMLHLPALEILSLDSRGLFHVNEVDFVSALSSVPALRALELRTGEFNGVPWPDWSSHLPSTVLPRLASFSGPQHLVPVFCATRRITRLSVHGKSRSHMCNSNTIGGHLGTVARDRDDAGLASLELRVSPSLSHLLQMVVSAFPGLRSLRFALPAGIVFALEVNSSILQQSGI</sequence>
<dbReference type="InterPro" id="IPR032675">
    <property type="entry name" value="LRR_dom_sf"/>
</dbReference>
<dbReference type="InterPro" id="IPR036047">
    <property type="entry name" value="F-box-like_dom_sf"/>
</dbReference>
<comment type="caution">
    <text evidence="1">The sequence shown here is derived from an EMBL/GenBank/DDBJ whole genome shotgun (WGS) entry which is preliminary data.</text>
</comment>
<dbReference type="EMBL" id="JARJCM010000034">
    <property type="protein sequence ID" value="KAJ7037965.1"/>
    <property type="molecule type" value="Genomic_DNA"/>
</dbReference>
<dbReference type="SUPFAM" id="SSF52047">
    <property type="entry name" value="RNI-like"/>
    <property type="match status" value="1"/>
</dbReference>
<dbReference type="Gene3D" id="3.80.10.10">
    <property type="entry name" value="Ribonuclease Inhibitor"/>
    <property type="match status" value="1"/>
</dbReference>
<name>A0AAD6T264_9AGAR</name>
<proteinExistence type="predicted"/>
<keyword evidence="2" id="KW-1185">Reference proteome</keyword>
<dbReference type="Proteomes" id="UP001218188">
    <property type="component" value="Unassembled WGS sequence"/>
</dbReference>
<dbReference type="AlphaFoldDB" id="A0AAD6T264"/>
<gene>
    <name evidence="1" type="ORF">C8F04DRAFT_386406</name>
</gene>
<reference evidence="1" key="1">
    <citation type="submission" date="2023-03" db="EMBL/GenBank/DDBJ databases">
        <title>Massive genome expansion in bonnet fungi (Mycena s.s.) driven by repeated elements and novel gene families across ecological guilds.</title>
        <authorList>
            <consortium name="Lawrence Berkeley National Laboratory"/>
            <person name="Harder C.B."/>
            <person name="Miyauchi S."/>
            <person name="Viragh M."/>
            <person name="Kuo A."/>
            <person name="Thoen E."/>
            <person name="Andreopoulos B."/>
            <person name="Lu D."/>
            <person name="Skrede I."/>
            <person name="Drula E."/>
            <person name="Henrissat B."/>
            <person name="Morin E."/>
            <person name="Kohler A."/>
            <person name="Barry K."/>
            <person name="LaButti K."/>
            <person name="Morin E."/>
            <person name="Salamov A."/>
            <person name="Lipzen A."/>
            <person name="Mereny Z."/>
            <person name="Hegedus B."/>
            <person name="Baldrian P."/>
            <person name="Stursova M."/>
            <person name="Weitz H."/>
            <person name="Taylor A."/>
            <person name="Grigoriev I.V."/>
            <person name="Nagy L.G."/>
            <person name="Martin F."/>
            <person name="Kauserud H."/>
        </authorList>
    </citation>
    <scope>NUCLEOTIDE SEQUENCE</scope>
    <source>
        <strain evidence="1">CBHHK200</strain>
    </source>
</reference>
<protein>
    <recommendedName>
        <fullName evidence="3">F-box domain-containing protein</fullName>
    </recommendedName>
</protein>
<accession>A0AAD6T264</accession>
<organism evidence="1 2">
    <name type="scientific">Mycena alexandri</name>
    <dbReference type="NCBI Taxonomy" id="1745969"/>
    <lineage>
        <taxon>Eukaryota</taxon>
        <taxon>Fungi</taxon>
        <taxon>Dikarya</taxon>
        <taxon>Basidiomycota</taxon>
        <taxon>Agaricomycotina</taxon>
        <taxon>Agaricomycetes</taxon>
        <taxon>Agaricomycetidae</taxon>
        <taxon>Agaricales</taxon>
        <taxon>Marasmiineae</taxon>
        <taxon>Mycenaceae</taxon>
        <taxon>Mycena</taxon>
    </lineage>
</organism>
<evidence type="ECO:0000313" key="2">
    <source>
        <dbReference type="Proteomes" id="UP001218188"/>
    </source>
</evidence>
<evidence type="ECO:0008006" key="3">
    <source>
        <dbReference type="Google" id="ProtNLM"/>
    </source>
</evidence>
<dbReference type="SUPFAM" id="SSF81383">
    <property type="entry name" value="F-box domain"/>
    <property type="match status" value="1"/>
</dbReference>
<evidence type="ECO:0000313" key="1">
    <source>
        <dbReference type="EMBL" id="KAJ7037965.1"/>
    </source>
</evidence>